<dbReference type="AlphaFoldDB" id="A0AAD5W1T2"/>
<protein>
    <submittedName>
        <fullName evidence="1">Uncharacterized protein</fullName>
    </submittedName>
</protein>
<accession>A0AAD5W1T2</accession>
<evidence type="ECO:0000313" key="2">
    <source>
        <dbReference type="Proteomes" id="UP001213000"/>
    </source>
</evidence>
<gene>
    <name evidence="1" type="ORF">NP233_g433</name>
</gene>
<dbReference type="Proteomes" id="UP001213000">
    <property type="component" value="Unassembled WGS sequence"/>
</dbReference>
<name>A0AAD5W1T2_9AGAR</name>
<dbReference type="EMBL" id="JANIEX010000012">
    <property type="protein sequence ID" value="KAJ3576408.1"/>
    <property type="molecule type" value="Genomic_DNA"/>
</dbReference>
<organism evidence="1 2">
    <name type="scientific">Leucocoprinus birnbaumii</name>
    <dbReference type="NCBI Taxonomy" id="56174"/>
    <lineage>
        <taxon>Eukaryota</taxon>
        <taxon>Fungi</taxon>
        <taxon>Dikarya</taxon>
        <taxon>Basidiomycota</taxon>
        <taxon>Agaricomycotina</taxon>
        <taxon>Agaricomycetes</taxon>
        <taxon>Agaricomycetidae</taxon>
        <taxon>Agaricales</taxon>
        <taxon>Agaricineae</taxon>
        <taxon>Agaricaceae</taxon>
        <taxon>Leucocoprinus</taxon>
    </lineage>
</organism>
<proteinExistence type="predicted"/>
<sequence length="175" mass="19414">MSASPEHSAHFSFDIDFLATGLAPSPHPDVDPFVSGSILLPAEDGNIGYSQSTPVGTITPEEPAARVFLYDYPHDSPREYLFEVKDGHFSLFSSPKFLKESRLLESEYEVFDPLMDRFIGLPTLAKWECPSAKSPFLIVKSAGLPQEDCAGLSFLIQELDNAVDAFFEHVLNYSH</sequence>
<evidence type="ECO:0000313" key="1">
    <source>
        <dbReference type="EMBL" id="KAJ3576408.1"/>
    </source>
</evidence>
<comment type="caution">
    <text evidence="1">The sequence shown here is derived from an EMBL/GenBank/DDBJ whole genome shotgun (WGS) entry which is preliminary data.</text>
</comment>
<keyword evidence="2" id="KW-1185">Reference proteome</keyword>
<reference evidence="1" key="1">
    <citation type="submission" date="2022-07" db="EMBL/GenBank/DDBJ databases">
        <title>Genome Sequence of Leucocoprinus birnbaumii.</title>
        <authorList>
            <person name="Buettner E."/>
        </authorList>
    </citation>
    <scope>NUCLEOTIDE SEQUENCE</scope>
    <source>
        <strain evidence="1">VT141</strain>
    </source>
</reference>